<evidence type="ECO:0000313" key="1">
    <source>
        <dbReference type="EMBL" id="KAK0965521.1"/>
    </source>
</evidence>
<dbReference type="AlphaFoldDB" id="A0AAN6HDR4"/>
<comment type="caution">
    <text evidence="1">The sequence shown here is derived from an EMBL/GenBank/DDBJ whole genome shotgun (WGS) entry which is preliminary data.</text>
</comment>
<accession>A0AAN6HDR4</accession>
<protein>
    <submittedName>
        <fullName evidence="1">Uncharacterized protein</fullName>
    </submittedName>
</protein>
<dbReference type="Proteomes" id="UP001175353">
    <property type="component" value="Unassembled WGS sequence"/>
</dbReference>
<dbReference type="SUPFAM" id="SSF51197">
    <property type="entry name" value="Clavaminate synthase-like"/>
    <property type="match status" value="1"/>
</dbReference>
<dbReference type="EMBL" id="JAUJLE010000243">
    <property type="protein sequence ID" value="KAK0965521.1"/>
    <property type="molecule type" value="Genomic_DNA"/>
</dbReference>
<gene>
    <name evidence="1" type="ORF">LTR91_017983</name>
</gene>
<evidence type="ECO:0000313" key="2">
    <source>
        <dbReference type="Proteomes" id="UP001175353"/>
    </source>
</evidence>
<dbReference type="Gene3D" id="2.60.120.620">
    <property type="entry name" value="q2cbj1_9rhob like domain"/>
    <property type="match status" value="1"/>
</dbReference>
<keyword evidence="2" id="KW-1185">Reference proteome</keyword>
<dbReference type="PANTHER" id="PTHR31630:SF6">
    <property type="entry name" value="PHYTANOYL-COA DIOXYGENASE-RELATED"/>
    <property type="match status" value="1"/>
</dbReference>
<reference evidence="1" key="1">
    <citation type="submission" date="2023-06" db="EMBL/GenBank/DDBJ databases">
        <title>Black Yeasts Isolated from many extreme environments.</title>
        <authorList>
            <person name="Coleine C."/>
            <person name="Stajich J.E."/>
            <person name="Selbmann L."/>
        </authorList>
    </citation>
    <scope>NUCLEOTIDE SEQUENCE</scope>
    <source>
        <strain evidence="1">CCFEE 5200</strain>
    </source>
</reference>
<organism evidence="1 2">
    <name type="scientific">Friedmanniomyces endolithicus</name>
    <dbReference type="NCBI Taxonomy" id="329885"/>
    <lineage>
        <taxon>Eukaryota</taxon>
        <taxon>Fungi</taxon>
        <taxon>Dikarya</taxon>
        <taxon>Ascomycota</taxon>
        <taxon>Pezizomycotina</taxon>
        <taxon>Dothideomycetes</taxon>
        <taxon>Dothideomycetidae</taxon>
        <taxon>Mycosphaerellales</taxon>
        <taxon>Teratosphaeriaceae</taxon>
        <taxon>Friedmanniomyces</taxon>
    </lineage>
</organism>
<dbReference type="PANTHER" id="PTHR31630">
    <property type="entry name" value="PHYTANOYL-COA DIOXYGENASE-RELATED-RELATED"/>
    <property type="match status" value="1"/>
</dbReference>
<sequence>MTKPQWLLELEENGYVVAPNVIPQASCDQFVESSLQWLESFPHGFKRGDRSTWDEAHLPSGHKGGLYNRYSVNHEAFVWKIRTEPGIIKVFEQIWGTEDLITSFDGLNVSLPVNPKTGRTDISETVPWPHIDQNPRKVDRFEL</sequence>
<proteinExistence type="predicted"/>
<name>A0AAN6HDR4_9PEZI</name>